<name>A0AAN9MVY7_CANGL</name>
<gene>
    <name evidence="1" type="ORF">VNO77_04117</name>
</gene>
<evidence type="ECO:0000313" key="2">
    <source>
        <dbReference type="Proteomes" id="UP001367508"/>
    </source>
</evidence>
<comment type="caution">
    <text evidence="1">The sequence shown here is derived from an EMBL/GenBank/DDBJ whole genome shotgun (WGS) entry which is preliminary data.</text>
</comment>
<sequence>MDIFRSLKCLHIEDYENLASHLVAGGTLEHLDSIVIIQCPKLVSFHEFELYASRLRSLTISKCEEGADSEVREGGSVQHECTVGGQFDNVEGGIEGL</sequence>
<reference evidence="1 2" key="1">
    <citation type="submission" date="2024-01" db="EMBL/GenBank/DDBJ databases">
        <title>The genomes of 5 underutilized Papilionoideae crops provide insights into root nodulation and disease resistanc.</title>
        <authorList>
            <person name="Jiang F."/>
        </authorList>
    </citation>
    <scope>NUCLEOTIDE SEQUENCE [LARGE SCALE GENOMIC DNA]</scope>
    <source>
        <strain evidence="1">LVBAO_FW01</strain>
        <tissue evidence="1">Leaves</tissue>
    </source>
</reference>
<protein>
    <submittedName>
        <fullName evidence="1">Uncharacterized protein</fullName>
    </submittedName>
</protein>
<keyword evidence="2" id="KW-1185">Reference proteome</keyword>
<evidence type="ECO:0000313" key="1">
    <source>
        <dbReference type="EMBL" id="KAK7362020.1"/>
    </source>
</evidence>
<accession>A0AAN9MVY7</accession>
<dbReference type="Proteomes" id="UP001367508">
    <property type="component" value="Unassembled WGS sequence"/>
</dbReference>
<dbReference type="EMBL" id="JAYMYQ010000001">
    <property type="protein sequence ID" value="KAK7362020.1"/>
    <property type="molecule type" value="Genomic_DNA"/>
</dbReference>
<proteinExistence type="predicted"/>
<organism evidence="1 2">
    <name type="scientific">Canavalia gladiata</name>
    <name type="common">Sword bean</name>
    <name type="synonym">Dolichos gladiatus</name>
    <dbReference type="NCBI Taxonomy" id="3824"/>
    <lineage>
        <taxon>Eukaryota</taxon>
        <taxon>Viridiplantae</taxon>
        <taxon>Streptophyta</taxon>
        <taxon>Embryophyta</taxon>
        <taxon>Tracheophyta</taxon>
        <taxon>Spermatophyta</taxon>
        <taxon>Magnoliopsida</taxon>
        <taxon>eudicotyledons</taxon>
        <taxon>Gunneridae</taxon>
        <taxon>Pentapetalae</taxon>
        <taxon>rosids</taxon>
        <taxon>fabids</taxon>
        <taxon>Fabales</taxon>
        <taxon>Fabaceae</taxon>
        <taxon>Papilionoideae</taxon>
        <taxon>50 kb inversion clade</taxon>
        <taxon>NPAAA clade</taxon>
        <taxon>indigoferoid/millettioid clade</taxon>
        <taxon>Phaseoleae</taxon>
        <taxon>Canavalia</taxon>
    </lineage>
</organism>
<dbReference type="AlphaFoldDB" id="A0AAN9MVY7"/>